<reference evidence="2 3" key="1">
    <citation type="journal article" date="2015" name="PLoS ONE">
        <title>A universal mariner transposon system for forward genetic studies in the genus clostridium.</title>
        <authorList>
            <person name="Zhang Y."/>
            <person name="Grosse-Honebrink A."/>
            <person name="Minton N.P."/>
        </authorList>
    </citation>
    <scope>NUCLEOTIDE SEQUENCE [LARGE SCALE GENOMIC DNA]</scope>
    <source>
        <strain evidence="2 3">NCIMB 10696</strain>
    </source>
</reference>
<feature type="domain" description="BioF2-like acetyltransferase" evidence="1">
    <location>
        <begin position="175"/>
        <end position="314"/>
    </location>
</feature>
<dbReference type="GO" id="GO:0016740">
    <property type="term" value="F:transferase activity"/>
    <property type="evidence" value="ECO:0007669"/>
    <property type="project" value="UniProtKB-KW"/>
</dbReference>
<dbReference type="Proteomes" id="UP000033052">
    <property type="component" value="Chromosome"/>
</dbReference>
<keyword evidence="2" id="KW-0808">Transferase</keyword>
<sequence length="360" mass="43952">MNIQIINSVKELEKYNLQWENLINDSENPEIFYSWNWISNFLKYMCNKGIEIFIILILDQKEIMGIMPLCIEKRKVGFITARVMHPIVNKTADYCSFYFHKKYNEYELLKRGFKVIYENKEKWDYIELTNFNTRNRSTYLIKQIIESVFHSKCFFEQSVMAPYLKYGSIDNKINKKQLKDIERRERKLEKDHNLEIYINAKWNREVWDEFIKLHREKWGKGIFFNKEYIEFYEQLIPKLEEKDQLEFSYLKVDGSLAAIHFGFKTEKKVYYYIPVYSSQYLTKGVGSILLKHIVENYSKSRMEFDFLRGDEKYKFDWTDKVHMNYNFYIINENRKIYLSNYISLVLWAKKNKTIRKLLKK</sequence>
<dbReference type="GeneID" id="92939401"/>
<dbReference type="EMBL" id="CP009225">
    <property type="protein sequence ID" value="AKC63479.1"/>
    <property type="molecule type" value="Genomic_DNA"/>
</dbReference>
<organism evidence="2 3">
    <name type="scientific">Clostridium sporogenes</name>
    <dbReference type="NCBI Taxonomy" id="1509"/>
    <lineage>
        <taxon>Bacteria</taxon>
        <taxon>Bacillati</taxon>
        <taxon>Bacillota</taxon>
        <taxon>Clostridia</taxon>
        <taxon>Eubacteriales</taxon>
        <taxon>Clostridiaceae</taxon>
        <taxon>Clostridium</taxon>
    </lineage>
</organism>
<evidence type="ECO:0000259" key="1">
    <source>
        <dbReference type="Pfam" id="PF13480"/>
    </source>
</evidence>
<name>A0A7U4LP42_CLOSG</name>
<accession>A0A7U4LP42</accession>
<dbReference type="RefSeq" id="WP_033060636.1">
    <property type="nucleotide sequence ID" value="NZ_CP009225.1"/>
</dbReference>
<dbReference type="InterPro" id="IPR016181">
    <property type="entry name" value="Acyl_CoA_acyltransferase"/>
</dbReference>
<dbReference type="Pfam" id="PF13480">
    <property type="entry name" value="Acetyltransf_6"/>
    <property type="match status" value="1"/>
</dbReference>
<dbReference type="KEGG" id="cld:CLSPO_c27590"/>
<dbReference type="Gene3D" id="3.40.630.30">
    <property type="match status" value="1"/>
</dbReference>
<gene>
    <name evidence="2" type="ORF">CLSPO_c27590</name>
</gene>
<dbReference type="AlphaFoldDB" id="A0A7U4LP42"/>
<evidence type="ECO:0000313" key="3">
    <source>
        <dbReference type="Proteomes" id="UP000033052"/>
    </source>
</evidence>
<protein>
    <submittedName>
        <fullName evidence="2">Acetyltransferase</fullName>
    </submittedName>
</protein>
<dbReference type="InterPro" id="IPR038740">
    <property type="entry name" value="BioF2-like_GNAT_dom"/>
</dbReference>
<evidence type="ECO:0000313" key="2">
    <source>
        <dbReference type="EMBL" id="AKC63479.1"/>
    </source>
</evidence>
<proteinExistence type="predicted"/>
<dbReference type="SUPFAM" id="SSF55729">
    <property type="entry name" value="Acyl-CoA N-acyltransferases (Nat)"/>
    <property type="match status" value="1"/>
</dbReference>